<evidence type="ECO:0000256" key="15">
    <source>
        <dbReference type="ARBA" id="ARBA00023242"/>
    </source>
</evidence>
<dbReference type="Pfam" id="PF02037">
    <property type="entry name" value="SAP"/>
    <property type="match status" value="1"/>
</dbReference>
<evidence type="ECO:0000259" key="22">
    <source>
        <dbReference type="PROSITE" id="PS51908"/>
    </source>
</evidence>
<feature type="region of interest" description="Disordered" evidence="19">
    <location>
        <begin position="336"/>
        <end position="383"/>
    </location>
</feature>
<dbReference type="Pfam" id="PF13923">
    <property type="entry name" value="zf-C3HC4_2"/>
    <property type="match status" value="1"/>
</dbReference>
<dbReference type="GeneID" id="54282850"/>
<dbReference type="GO" id="GO:0003697">
    <property type="term" value="F:single-stranded DNA binding"/>
    <property type="evidence" value="ECO:0007669"/>
    <property type="project" value="UniProtKB-UniRule"/>
</dbReference>
<dbReference type="InterPro" id="IPR004580">
    <property type="entry name" value="Rad18_fungi"/>
</dbReference>
<dbReference type="PROSITE" id="PS51908">
    <property type="entry name" value="ZF_UBZ4"/>
    <property type="match status" value="1"/>
</dbReference>
<keyword evidence="9 16" id="KW-0863">Zinc-finger</keyword>
<comment type="catalytic activity">
    <reaction evidence="1 18">
        <text>S-ubiquitinyl-[E2 ubiquitin-conjugating enzyme]-L-cysteine + [acceptor protein]-L-lysine = [E2 ubiquitin-conjugating enzyme]-L-cysteine + N(6)-ubiquitinyl-[acceptor protein]-L-lysine.</text>
        <dbReference type="EC" id="2.3.2.27"/>
    </reaction>
</comment>
<dbReference type="PANTHER" id="PTHR14134">
    <property type="entry name" value="E3 UBIQUITIN-PROTEIN LIGASE RAD18"/>
    <property type="match status" value="1"/>
</dbReference>
<keyword evidence="14 17" id="KW-0234">DNA repair</keyword>
<evidence type="ECO:0000259" key="20">
    <source>
        <dbReference type="PROSITE" id="PS50089"/>
    </source>
</evidence>
<feature type="region of interest" description="Disordered" evidence="19">
    <location>
        <begin position="402"/>
        <end position="425"/>
    </location>
</feature>
<evidence type="ECO:0000256" key="10">
    <source>
        <dbReference type="ARBA" id="ARBA00022786"/>
    </source>
</evidence>
<dbReference type="OrthoDB" id="9049620at2759"/>
<evidence type="ECO:0000313" key="24">
    <source>
        <dbReference type="Proteomes" id="UP000799778"/>
    </source>
</evidence>
<dbReference type="RefSeq" id="XP_033378258.1">
    <property type="nucleotide sequence ID" value="XM_033525453.1"/>
</dbReference>
<evidence type="ECO:0000256" key="7">
    <source>
        <dbReference type="ARBA" id="ARBA00022723"/>
    </source>
</evidence>
<dbReference type="GO" id="GO:0061630">
    <property type="term" value="F:ubiquitin protein ligase activity"/>
    <property type="evidence" value="ECO:0007669"/>
    <property type="project" value="UniProtKB-UniRule"/>
</dbReference>
<evidence type="ECO:0000256" key="16">
    <source>
        <dbReference type="PROSITE-ProRule" id="PRU00175"/>
    </source>
</evidence>
<comment type="subunit">
    <text evidence="18">Interacts with E2 UBC2, forming a complex with ubiquitin ligase activity.</text>
</comment>
<keyword evidence="15 18" id="KW-0539">Nucleus</keyword>
<proteinExistence type="inferred from homology"/>
<dbReference type="EC" id="2.3.2.27" evidence="18"/>
<evidence type="ECO:0000256" key="17">
    <source>
        <dbReference type="PROSITE-ProRule" id="PRU01256"/>
    </source>
</evidence>
<dbReference type="SMART" id="SM00734">
    <property type="entry name" value="ZnF_Rad18"/>
    <property type="match status" value="1"/>
</dbReference>
<feature type="compositionally biased region" description="Basic residues" evidence="19">
    <location>
        <begin position="133"/>
        <end position="142"/>
    </location>
</feature>
<comment type="similarity">
    <text evidence="4 18">Belongs to the RAD18 family.</text>
</comment>
<keyword evidence="13 18" id="KW-0238">DNA-binding</keyword>
<evidence type="ECO:0000256" key="1">
    <source>
        <dbReference type="ARBA" id="ARBA00000900"/>
    </source>
</evidence>
<feature type="domain" description="UBZ4-type" evidence="22">
    <location>
        <begin position="169"/>
        <end position="196"/>
    </location>
</feature>
<feature type="region of interest" description="Disordered" evidence="19">
    <location>
        <begin position="194"/>
        <end position="229"/>
    </location>
</feature>
<dbReference type="GO" id="GO:0006301">
    <property type="term" value="P:DNA damage tolerance"/>
    <property type="evidence" value="ECO:0007669"/>
    <property type="project" value="InterPro"/>
</dbReference>
<evidence type="ECO:0000256" key="18">
    <source>
        <dbReference type="RuleBase" id="RU368093"/>
    </source>
</evidence>
<keyword evidence="7 18" id="KW-0479">Metal-binding</keyword>
<evidence type="ECO:0000313" key="23">
    <source>
        <dbReference type="EMBL" id="KAF2009919.1"/>
    </source>
</evidence>
<evidence type="ECO:0000256" key="12">
    <source>
        <dbReference type="ARBA" id="ARBA00023110"/>
    </source>
</evidence>
<evidence type="ECO:0000256" key="3">
    <source>
        <dbReference type="ARBA" id="ARBA00004906"/>
    </source>
</evidence>
<dbReference type="Proteomes" id="UP000799778">
    <property type="component" value="Unassembled WGS sequence"/>
</dbReference>
<name>A0A6A5XAI4_9PLEO</name>
<evidence type="ECO:0000256" key="8">
    <source>
        <dbReference type="ARBA" id="ARBA00022763"/>
    </source>
</evidence>
<keyword evidence="11 18" id="KW-0862">Zinc</keyword>
<keyword evidence="8 17" id="KW-0227">DNA damage</keyword>
<feature type="domain" description="SAP" evidence="21">
    <location>
        <begin position="233"/>
        <end position="267"/>
    </location>
</feature>
<dbReference type="EMBL" id="ML978077">
    <property type="protein sequence ID" value="KAF2009919.1"/>
    <property type="molecule type" value="Genomic_DNA"/>
</dbReference>
<dbReference type="GO" id="GO:0097505">
    <property type="term" value="C:Rad6-Rad18 complex"/>
    <property type="evidence" value="ECO:0007669"/>
    <property type="project" value="TreeGrafter"/>
</dbReference>
<feature type="region of interest" description="Disordered" evidence="19">
    <location>
        <begin position="103"/>
        <end position="152"/>
    </location>
</feature>
<keyword evidence="12" id="KW-0697">Rotamase</keyword>
<accession>A0A6A5XAI4</accession>
<sequence length="462" mass="51636">MDPSFTLPDSTDWISTSLPAFEPLEAALRCEVCKEFYENPVITSCSHTFCSLCIRRCITSDGKCPTCRAANQADKLVPNNALREVVQRFQDARPKALELARIDTPSSTAVNDPGKKRKLDDTDIEEPENVRQTRSRQARSKTKPQYGFADAPIEVPDSEDEEEYIPDGMVKCPVCGKPMKEALVFSHLDTCTGSEEPAGARSTRSRNNTAFHKVQRPQRDPSPAPTRLPGLNYAMMNEKNLKKKFQELGIPTWGNKTLLIKRHTEWLHLWNSNCDASENRRKSKRDLLKELDTWERTQGGHAHVKESEFMKKDFDGFGHANTHKNQFDDLIRNARRKAKAPKAADEQNDAEGDSTTQAISSPIPPPPDALPSHGTQSSVDPLRPYEDNEAALASIRAEVETANRPQEQQLPYVNGEHGGTSEQAHLSEVGIRNPFGSPTRKLPMFEVPKSPVVDVEHSTNSC</sequence>
<comment type="function">
    <text evidence="18">E3 RING-finger protein, member of the UBC2/RAD6 epistasis group. Associates to the E2 ubiquitin conjugating enzyme UBC2/RAD6 to form the UBC2-RAD18 ubiquitin ligase complex involved in postreplicative repair (PRR) of damaged DNA.</text>
</comment>
<dbReference type="GO" id="GO:0006513">
    <property type="term" value="P:protein monoubiquitination"/>
    <property type="evidence" value="ECO:0007669"/>
    <property type="project" value="InterPro"/>
</dbReference>
<keyword evidence="12" id="KW-0413">Isomerase</keyword>
<dbReference type="InterPro" id="IPR017907">
    <property type="entry name" value="Znf_RING_CS"/>
</dbReference>
<organism evidence="23 24">
    <name type="scientific">Aaosphaeria arxii CBS 175.79</name>
    <dbReference type="NCBI Taxonomy" id="1450172"/>
    <lineage>
        <taxon>Eukaryota</taxon>
        <taxon>Fungi</taxon>
        <taxon>Dikarya</taxon>
        <taxon>Ascomycota</taxon>
        <taxon>Pezizomycotina</taxon>
        <taxon>Dothideomycetes</taxon>
        <taxon>Pleosporomycetidae</taxon>
        <taxon>Pleosporales</taxon>
        <taxon>Pleosporales incertae sedis</taxon>
        <taxon>Aaosphaeria</taxon>
    </lineage>
</organism>
<evidence type="ECO:0000256" key="5">
    <source>
        <dbReference type="ARBA" id="ARBA00015551"/>
    </source>
</evidence>
<dbReference type="PROSITE" id="PS00518">
    <property type="entry name" value="ZF_RING_1"/>
    <property type="match status" value="1"/>
</dbReference>
<evidence type="ECO:0000256" key="14">
    <source>
        <dbReference type="ARBA" id="ARBA00023204"/>
    </source>
</evidence>
<keyword evidence="6 18" id="KW-0808">Transferase</keyword>
<dbReference type="InterPro" id="IPR013083">
    <property type="entry name" value="Znf_RING/FYVE/PHD"/>
</dbReference>
<dbReference type="GO" id="GO:0003755">
    <property type="term" value="F:peptidyl-prolyl cis-trans isomerase activity"/>
    <property type="evidence" value="ECO:0007669"/>
    <property type="project" value="UniProtKB-KW"/>
</dbReference>
<evidence type="ECO:0000256" key="2">
    <source>
        <dbReference type="ARBA" id="ARBA00004123"/>
    </source>
</evidence>
<dbReference type="GO" id="GO:0006281">
    <property type="term" value="P:DNA repair"/>
    <property type="evidence" value="ECO:0007669"/>
    <property type="project" value="UniProtKB-KW"/>
</dbReference>
<keyword evidence="24" id="KW-1185">Reference proteome</keyword>
<comment type="pathway">
    <text evidence="3 18">Protein modification; protein ubiquitination.</text>
</comment>
<dbReference type="InterPro" id="IPR001841">
    <property type="entry name" value="Znf_RING"/>
</dbReference>
<dbReference type="NCBIfam" id="TIGR00599">
    <property type="entry name" value="rad18"/>
    <property type="match status" value="1"/>
</dbReference>
<comment type="subcellular location">
    <subcellularLocation>
        <location evidence="2 18">Nucleus</location>
    </subcellularLocation>
</comment>
<gene>
    <name evidence="23" type="ORF">BU24DRAFT_400464</name>
</gene>
<dbReference type="SUPFAM" id="SSF57850">
    <property type="entry name" value="RING/U-box"/>
    <property type="match status" value="1"/>
</dbReference>
<reference evidence="23" key="1">
    <citation type="journal article" date="2020" name="Stud. Mycol.">
        <title>101 Dothideomycetes genomes: a test case for predicting lifestyles and emergence of pathogens.</title>
        <authorList>
            <person name="Haridas S."/>
            <person name="Albert R."/>
            <person name="Binder M."/>
            <person name="Bloem J."/>
            <person name="Labutti K."/>
            <person name="Salamov A."/>
            <person name="Andreopoulos B."/>
            <person name="Baker S."/>
            <person name="Barry K."/>
            <person name="Bills G."/>
            <person name="Bluhm B."/>
            <person name="Cannon C."/>
            <person name="Castanera R."/>
            <person name="Culley D."/>
            <person name="Daum C."/>
            <person name="Ezra D."/>
            <person name="Gonzalez J."/>
            <person name="Henrissat B."/>
            <person name="Kuo A."/>
            <person name="Liang C."/>
            <person name="Lipzen A."/>
            <person name="Lutzoni F."/>
            <person name="Magnuson J."/>
            <person name="Mondo S."/>
            <person name="Nolan M."/>
            <person name="Ohm R."/>
            <person name="Pangilinan J."/>
            <person name="Park H.-J."/>
            <person name="Ramirez L."/>
            <person name="Alfaro M."/>
            <person name="Sun H."/>
            <person name="Tritt A."/>
            <person name="Yoshinaga Y."/>
            <person name="Zwiers L.-H."/>
            <person name="Turgeon B."/>
            <person name="Goodwin S."/>
            <person name="Spatafora J."/>
            <person name="Crous P."/>
            <person name="Grigoriev I."/>
        </authorList>
    </citation>
    <scope>NUCLEOTIDE SEQUENCE</scope>
    <source>
        <strain evidence="23">CBS 175.79</strain>
    </source>
</reference>
<evidence type="ECO:0000256" key="9">
    <source>
        <dbReference type="ARBA" id="ARBA00022771"/>
    </source>
</evidence>
<dbReference type="InterPro" id="IPR003034">
    <property type="entry name" value="SAP_dom"/>
</dbReference>
<evidence type="ECO:0000256" key="6">
    <source>
        <dbReference type="ARBA" id="ARBA00022679"/>
    </source>
</evidence>
<dbReference type="UniPathway" id="UPA00143"/>
<evidence type="ECO:0000256" key="19">
    <source>
        <dbReference type="SAM" id="MobiDB-lite"/>
    </source>
</evidence>
<evidence type="ECO:0000256" key="13">
    <source>
        <dbReference type="ARBA" id="ARBA00023125"/>
    </source>
</evidence>
<protein>
    <recommendedName>
        <fullName evidence="5 18">Postreplication repair E3 ubiquitin-protein ligase RAD18</fullName>
        <ecNumber evidence="18">2.3.2.27</ecNumber>
    </recommendedName>
    <alternativeName>
        <fullName evidence="18">RING-type E3 ubiquitin transferase RAD18</fullName>
    </alternativeName>
</protein>
<keyword evidence="10 18" id="KW-0833">Ubl conjugation pathway</keyword>
<dbReference type="InterPro" id="IPR003613">
    <property type="entry name" value="Ubox_domain"/>
</dbReference>
<dbReference type="GO" id="GO:0008270">
    <property type="term" value="F:zinc ion binding"/>
    <property type="evidence" value="ECO:0007669"/>
    <property type="project" value="UniProtKB-KW"/>
</dbReference>
<dbReference type="PROSITE" id="PS50089">
    <property type="entry name" value="ZF_RING_2"/>
    <property type="match status" value="1"/>
</dbReference>
<dbReference type="InterPro" id="IPR006642">
    <property type="entry name" value="Rad18_UBZ4"/>
</dbReference>
<evidence type="ECO:0000256" key="11">
    <source>
        <dbReference type="ARBA" id="ARBA00022833"/>
    </source>
</evidence>
<evidence type="ECO:0000256" key="4">
    <source>
        <dbReference type="ARBA" id="ARBA00009506"/>
    </source>
</evidence>
<feature type="domain" description="RING-type" evidence="20">
    <location>
        <begin position="30"/>
        <end position="68"/>
    </location>
</feature>
<dbReference type="SMART" id="SM00513">
    <property type="entry name" value="SAP"/>
    <property type="match status" value="1"/>
</dbReference>
<dbReference type="PANTHER" id="PTHR14134:SF2">
    <property type="entry name" value="E3 UBIQUITIN-PROTEIN LIGASE RAD18"/>
    <property type="match status" value="1"/>
</dbReference>
<dbReference type="PROSITE" id="PS50800">
    <property type="entry name" value="SAP"/>
    <property type="match status" value="1"/>
</dbReference>
<evidence type="ECO:0000259" key="21">
    <source>
        <dbReference type="PROSITE" id="PS50800"/>
    </source>
</evidence>
<dbReference type="AlphaFoldDB" id="A0A6A5XAI4"/>
<dbReference type="InterPro" id="IPR039577">
    <property type="entry name" value="Rad18"/>
</dbReference>
<dbReference type="SMART" id="SM00504">
    <property type="entry name" value="Ubox"/>
    <property type="match status" value="1"/>
</dbReference>
<dbReference type="Gene3D" id="3.30.40.10">
    <property type="entry name" value="Zinc/RING finger domain, C3HC4 (zinc finger)"/>
    <property type="match status" value="1"/>
</dbReference>
<dbReference type="FunFam" id="3.30.40.10:FF:000172">
    <property type="entry name" value="E3 ubiquitin-protein ligase RAD18"/>
    <property type="match status" value="1"/>
</dbReference>
<dbReference type="GO" id="GO:0005634">
    <property type="term" value="C:nucleus"/>
    <property type="evidence" value="ECO:0007669"/>
    <property type="project" value="UniProtKB-SubCell"/>
</dbReference>
<dbReference type="SMART" id="SM00184">
    <property type="entry name" value="RING"/>
    <property type="match status" value="1"/>
</dbReference>